<accession>X1SDW5</accession>
<evidence type="ECO:0000256" key="2">
    <source>
        <dbReference type="ARBA" id="ARBA00023015"/>
    </source>
</evidence>
<reference evidence="7" key="1">
    <citation type="journal article" date="2014" name="Front. Microbiol.">
        <title>High frequency of phylogenetically diverse reductive dehalogenase-homologous genes in deep subseafloor sedimentary metagenomes.</title>
        <authorList>
            <person name="Kawai M."/>
            <person name="Futagami T."/>
            <person name="Toyoda A."/>
            <person name="Takaki Y."/>
            <person name="Nishi S."/>
            <person name="Hori S."/>
            <person name="Arai W."/>
            <person name="Tsubouchi T."/>
            <person name="Morono Y."/>
            <person name="Uchiyama I."/>
            <person name="Ito T."/>
            <person name="Fujiyama A."/>
            <person name="Inagaki F."/>
            <person name="Takami H."/>
        </authorList>
    </citation>
    <scope>NUCLEOTIDE SEQUENCE</scope>
    <source>
        <strain evidence="7">Expedition CK06-06</strain>
    </source>
</reference>
<dbReference type="FunFam" id="1.10.10.10:FF:000153">
    <property type="entry name" value="LuxR family transcriptional regulator"/>
    <property type="match status" value="1"/>
</dbReference>
<dbReference type="InterPro" id="IPR000792">
    <property type="entry name" value="Tscrpt_reg_LuxR_C"/>
</dbReference>
<dbReference type="CDD" id="cd17535">
    <property type="entry name" value="REC_NarL-like"/>
    <property type="match status" value="1"/>
</dbReference>
<feature type="domain" description="Response regulatory" evidence="6">
    <location>
        <begin position="5"/>
        <end position="121"/>
    </location>
</feature>
<dbReference type="PANTHER" id="PTHR43214">
    <property type="entry name" value="TWO-COMPONENT RESPONSE REGULATOR"/>
    <property type="match status" value="1"/>
</dbReference>
<dbReference type="SMART" id="SM00448">
    <property type="entry name" value="REC"/>
    <property type="match status" value="1"/>
</dbReference>
<dbReference type="EMBL" id="BARW01006541">
    <property type="protein sequence ID" value="GAI77336.1"/>
    <property type="molecule type" value="Genomic_DNA"/>
</dbReference>
<comment type="caution">
    <text evidence="7">The sequence shown here is derived from an EMBL/GenBank/DDBJ whole genome shotgun (WGS) entry which is preliminary data.</text>
</comment>
<keyword evidence="2" id="KW-0805">Transcription regulation</keyword>
<dbReference type="InterPro" id="IPR058245">
    <property type="entry name" value="NreC/VraR/RcsB-like_REC"/>
</dbReference>
<feature type="domain" description="HTH luxR-type" evidence="5">
    <location>
        <begin position="151"/>
        <end position="216"/>
    </location>
</feature>
<proteinExistence type="predicted"/>
<evidence type="ECO:0000256" key="3">
    <source>
        <dbReference type="ARBA" id="ARBA00023125"/>
    </source>
</evidence>
<dbReference type="PRINTS" id="PR00038">
    <property type="entry name" value="HTHLUXR"/>
</dbReference>
<dbReference type="PANTHER" id="PTHR43214:SF37">
    <property type="entry name" value="TRANSCRIPTIONAL REGULATORY PROTEIN YDFI"/>
    <property type="match status" value="1"/>
</dbReference>
<dbReference type="InterPro" id="IPR039420">
    <property type="entry name" value="WalR-like"/>
</dbReference>
<dbReference type="InterPro" id="IPR001789">
    <property type="entry name" value="Sig_transdc_resp-reg_receiver"/>
</dbReference>
<evidence type="ECO:0008006" key="8">
    <source>
        <dbReference type="Google" id="ProtNLM"/>
    </source>
</evidence>
<dbReference type="InterPro" id="IPR011006">
    <property type="entry name" value="CheY-like_superfamily"/>
</dbReference>
<organism evidence="7">
    <name type="scientific">marine sediment metagenome</name>
    <dbReference type="NCBI Taxonomy" id="412755"/>
    <lineage>
        <taxon>unclassified sequences</taxon>
        <taxon>metagenomes</taxon>
        <taxon>ecological metagenomes</taxon>
    </lineage>
</organism>
<keyword evidence="1" id="KW-0597">Phosphoprotein</keyword>
<gene>
    <name evidence="7" type="ORF">S12H4_13742</name>
</gene>
<dbReference type="SUPFAM" id="SSF52172">
    <property type="entry name" value="CheY-like"/>
    <property type="match status" value="1"/>
</dbReference>
<name>X1SDW5_9ZZZZ</name>
<dbReference type="Pfam" id="PF00072">
    <property type="entry name" value="Response_reg"/>
    <property type="match status" value="1"/>
</dbReference>
<sequence>MDTVKVLVVDDHTLFRRGIAAVLANQESLEVVGEALDGLEAIEKTKEIAPDVILMDLNMPRCSGLEAIQALQTEMPQVNVLVLTVSDKEADLFAAIKFGARGYILKNTEPDELIHAILHIAQGGVIVSPLMATKLLTEFKDLSAGVERESIQGTDADLSPREGEVLQLVAQGASNKKIADSLFISENTVKTHLRNIMEKLHLVNRSQAAAYAVQRGLVQYKE</sequence>
<dbReference type="CDD" id="cd06170">
    <property type="entry name" value="LuxR_C_like"/>
    <property type="match status" value="1"/>
</dbReference>
<evidence type="ECO:0000313" key="7">
    <source>
        <dbReference type="EMBL" id="GAI77336.1"/>
    </source>
</evidence>
<keyword evidence="3" id="KW-0238">DNA-binding</keyword>
<dbReference type="PROSITE" id="PS00622">
    <property type="entry name" value="HTH_LUXR_1"/>
    <property type="match status" value="1"/>
</dbReference>
<dbReference type="PROSITE" id="PS50110">
    <property type="entry name" value="RESPONSE_REGULATORY"/>
    <property type="match status" value="1"/>
</dbReference>
<evidence type="ECO:0000256" key="1">
    <source>
        <dbReference type="ARBA" id="ARBA00022553"/>
    </source>
</evidence>
<evidence type="ECO:0000259" key="6">
    <source>
        <dbReference type="PROSITE" id="PS50110"/>
    </source>
</evidence>
<dbReference type="Pfam" id="PF00196">
    <property type="entry name" value="GerE"/>
    <property type="match status" value="1"/>
</dbReference>
<dbReference type="SMART" id="SM00421">
    <property type="entry name" value="HTH_LUXR"/>
    <property type="match status" value="1"/>
</dbReference>
<dbReference type="GO" id="GO:0003677">
    <property type="term" value="F:DNA binding"/>
    <property type="evidence" value="ECO:0007669"/>
    <property type="project" value="UniProtKB-KW"/>
</dbReference>
<dbReference type="InterPro" id="IPR016032">
    <property type="entry name" value="Sig_transdc_resp-reg_C-effctor"/>
</dbReference>
<dbReference type="AlphaFoldDB" id="X1SDW5"/>
<keyword evidence="4" id="KW-0804">Transcription</keyword>
<protein>
    <recommendedName>
        <fullName evidence="8">DNA-binding response regulator</fullName>
    </recommendedName>
</protein>
<dbReference type="SUPFAM" id="SSF46894">
    <property type="entry name" value="C-terminal effector domain of the bipartite response regulators"/>
    <property type="match status" value="1"/>
</dbReference>
<evidence type="ECO:0000259" key="5">
    <source>
        <dbReference type="PROSITE" id="PS50043"/>
    </source>
</evidence>
<dbReference type="GO" id="GO:0000160">
    <property type="term" value="P:phosphorelay signal transduction system"/>
    <property type="evidence" value="ECO:0007669"/>
    <property type="project" value="InterPro"/>
</dbReference>
<dbReference type="PROSITE" id="PS50043">
    <property type="entry name" value="HTH_LUXR_2"/>
    <property type="match status" value="1"/>
</dbReference>
<dbReference type="Gene3D" id="3.40.50.2300">
    <property type="match status" value="1"/>
</dbReference>
<evidence type="ECO:0000256" key="4">
    <source>
        <dbReference type="ARBA" id="ARBA00023163"/>
    </source>
</evidence>
<dbReference type="GO" id="GO:0006355">
    <property type="term" value="P:regulation of DNA-templated transcription"/>
    <property type="evidence" value="ECO:0007669"/>
    <property type="project" value="InterPro"/>
</dbReference>